<comment type="caution">
    <text evidence="8">The sequence shown here is derived from an EMBL/GenBank/DDBJ whole genome shotgun (WGS) entry which is preliminary data.</text>
</comment>
<evidence type="ECO:0000256" key="3">
    <source>
        <dbReference type="ARBA" id="ARBA00022729"/>
    </source>
</evidence>
<keyword evidence="9" id="KW-1185">Reference proteome</keyword>
<protein>
    <submittedName>
        <fullName evidence="8">SusD-like starch-binding protein associating with outer membrane</fullName>
    </submittedName>
</protein>
<evidence type="ECO:0000256" key="4">
    <source>
        <dbReference type="ARBA" id="ARBA00023136"/>
    </source>
</evidence>
<evidence type="ECO:0000259" key="7">
    <source>
        <dbReference type="Pfam" id="PF14322"/>
    </source>
</evidence>
<dbReference type="Pfam" id="PF07980">
    <property type="entry name" value="SusD_RagB"/>
    <property type="match status" value="1"/>
</dbReference>
<name>A0A2V3PK25_9BACT</name>
<gene>
    <name evidence="8" type="ORF">CLV62_1243</name>
</gene>
<keyword evidence="4" id="KW-0472">Membrane</keyword>
<dbReference type="AlphaFoldDB" id="A0A2V3PK25"/>
<evidence type="ECO:0000256" key="2">
    <source>
        <dbReference type="ARBA" id="ARBA00006275"/>
    </source>
</evidence>
<feature type="domain" description="RagB/SusD" evidence="6">
    <location>
        <begin position="277"/>
        <end position="532"/>
    </location>
</feature>
<dbReference type="RefSeq" id="WP_110311729.1">
    <property type="nucleotide sequence ID" value="NZ_QICL01000024.1"/>
</dbReference>
<dbReference type="GO" id="GO:0009279">
    <property type="term" value="C:cell outer membrane"/>
    <property type="evidence" value="ECO:0007669"/>
    <property type="project" value="UniProtKB-SubCell"/>
</dbReference>
<proteinExistence type="inferred from homology"/>
<dbReference type="InterPro" id="IPR011990">
    <property type="entry name" value="TPR-like_helical_dom_sf"/>
</dbReference>
<evidence type="ECO:0000313" key="8">
    <source>
        <dbReference type="EMBL" id="PXV61848.1"/>
    </source>
</evidence>
<dbReference type="OrthoDB" id="630434at2"/>
<keyword evidence="3" id="KW-0732">Signal</keyword>
<evidence type="ECO:0000256" key="5">
    <source>
        <dbReference type="ARBA" id="ARBA00023237"/>
    </source>
</evidence>
<dbReference type="InterPro" id="IPR012944">
    <property type="entry name" value="SusD_RagB_dom"/>
</dbReference>
<dbReference type="EMBL" id="QICL01000024">
    <property type="protein sequence ID" value="PXV61848.1"/>
    <property type="molecule type" value="Genomic_DNA"/>
</dbReference>
<evidence type="ECO:0000259" key="6">
    <source>
        <dbReference type="Pfam" id="PF07980"/>
    </source>
</evidence>
<sequence>MKLKHIIFTVICTLIFTSCDLERLPDNAYTKEQIEADKEAAFQILLNGCYGHLKGWADVMHRVGEYPSDNIMIRGTSTDAFFPFISYQHIQDNYRLTTFWNTSYKVISQASDLINMSDEETATKERKQKIGEMYYLRGMCYFYLCRVFGRPYYQSPETNLGVPILLDGTPSDVSNLQLPDRATVKDTYAQAISDLKKAESLMTVNKTAAYATKEAAQALLSRIYLYMSGTYDNPNTEYADLSIEYTEKVIQSGRYALLDRINFMKYNIFPPDGSSQTETIFAIKRLSSEFSGDDYYGTIGGMYATIQGQGWGEMYASAKYLDLLRKAGQRNDARWAFIDPQYLEDKAGEKIPAFRFIADLKNAEGVQTGYTYVQDTLRFNNDNSLYLKIAGQVYPLTLVNAEENQYSIVYNGKTYVGEKDYLMLLNRVFPMFYVTKCSLQDNESHLHSPIVSRLAELYLNAAEASAKKGNYGQALTYLNKIRGRAIVGGEYESLNASNASRLIDEERQLELGFEAHRTYDVYRNGQDMIRNYPGPHDAMTAIHATDLRVVHFIPQAEINAYPSELTQNP</sequence>
<evidence type="ECO:0000256" key="1">
    <source>
        <dbReference type="ARBA" id="ARBA00004442"/>
    </source>
</evidence>
<dbReference type="PROSITE" id="PS51257">
    <property type="entry name" value="PROKAR_LIPOPROTEIN"/>
    <property type="match status" value="1"/>
</dbReference>
<dbReference type="Gene3D" id="1.25.40.390">
    <property type="match status" value="1"/>
</dbReference>
<accession>A0A2V3PK25</accession>
<comment type="subcellular location">
    <subcellularLocation>
        <location evidence="1">Cell outer membrane</location>
    </subcellularLocation>
</comment>
<dbReference type="Pfam" id="PF14322">
    <property type="entry name" value="SusD-like_3"/>
    <property type="match status" value="1"/>
</dbReference>
<reference evidence="8 9" key="1">
    <citation type="submission" date="2018-03" db="EMBL/GenBank/DDBJ databases">
        <title>Genomic Encyclopedia of Archaeal and Bacterial Type Strains, Phase II (KMG-II): from individual species to whole genera.</title>
        <authorList>
            <person name="Goeker M."/>
        </authorList>
    </citation>
    <scope>NUCLEOTIDE SEQUENCE [LARGE SCALE GENOMIC DNA]</scope>
    <source>
        <strain evidence="8 9">DSM 100214</strain>
    </source>
</reference>
<comment type="similarity">
    <text evidence="2">Belongs to the SusD family.</text>
</comment>
<dbReference type="InterPro" id="IPR033985">
    <property type="entry name" value="SusD-like_N"/>
</dbReference>
<evidence type="ECO:0000313" key="9">
    <source>
        <dbReference type="Proteomes" id="UP000247973"/>
    </source>
</evidence>
<dbReference type="SUPFAM" id="SSF48452">
    <property type="entry name" value="TPR-like"/>
    <property type="match status" value="1"/>
</dbReference>
<keyword evidence="5" id="KW-0998">Cell outer membrane</keyword>
<organism evidence="8 9">
    <name type="scientific">Dysgonomonas alginatilytica</name>
    <dbReference type="NCBI Taxonomy" id="1605892"/>
    <lineage>
        <taxon>Bacteria</taxon>
        <taxon>Pseudomonadati</taxon>
        <taxon>Bacteroidota</taxon>
        <taxon>Bacteroidia</taxon>
        <taxon>Bacteroidales</taxon>
        <taxon>Dysgonomonadaceae</taxon>
        <taxon>Dysgonomonas</taxon>
    </lineage>
</organism>
<feature type="domain" description="SusD-like N-terminal" evidence="7">
    <location>
        <begin position="87"/>
        <end position="225"/>
    </location>
</feature>
<dbReference type="Proteomes" id="UP000247973">
    <property type="component" value="Unassembled WGS sequence"/>
</dbReference>